<reference evidence="3" key="1">
    <citation type="submission" date="2015-07" db="EMBL/GenBank/DDBJ databases">
        <title>Adaptation to a free-living lifestyle via gene acquisitions in the diplomonad Trepomonas sp. PC1.</title>
        <authorList>
            <person name="Xu F."/>
            <person name="Jerlstrom-Hultqvist J."/>
            <person name="Kolisko M."/>
            <person name="Simpson A.G.B."/>
            <person name="Roger A.J."/>
            <person name="Svard S.G."/>
            <person name="Andersson J.O."/>
        </authorList>
    </citation>
    <scope>NUCLEOTIDE SEQUENCE</scope>
    <source>
        <strain evidence="3">PC1</strain>
    </source>
</reference>
<evidence type="ECO:0000259" key="2">
    <source>
        <dbReference type="PROSITE" id="PS50053"/>
    </source>
</evidence>
<dbReference type="PANTHER" id="PTHR10677:SF3">
    <property type="entry name" value="FI07626P-RELATED"/>
    <property type="match status" value="1"/>
</dbReference>
<proteinExistence type="predicted"/>
<dbReference type="InterPro" id="IPR000626">
    <property type="entry name" value="Ubiquitin-like_dom"/>
</dbReference>
<dbReference type="GO" id="GO:0005829">
    <property type="term" value="C:cytosol"/>
    <property type="evidence" value="ECO:0007669"/>
    <property type="project" value="TreeGrafter"/>
</dbReference>
<dbReference type="InterPro" id="IPR015940">
    <property type="entry name" value="UBA"/>
</dbReference>
<dbReference type="GO" id="GO:0006511">
    <property type="term" value="P:ubiquitin-dependent protein catabolic process"/>
    <property type="evidence" value="ECO:0007669"/>
    <property type="project" value="TreeGrafter"/>
</dbReference>
<dbReference type="GO" id="GO:0031593">
    <property type="term" value="F:polyubiquitin modification-dependent protein binding"/>
    <property type="evidence" value="ECO:0007669"/>
    <property type="project" value="TreeGrafter"/>
</dbReference>
<accession>A0A146KH54</accession>
<dbReference type="PROSITE" id="PS50030">
    <property type="entry name" value="UBA"/>
    <property type="match status" value="1"/>
</dbReference>
<sequence length="451" mass="51193">KITCKVLKSQEIYEFEMQPTDLGKKLIQEVAEKINVPEDQIRLISQQSIVKADKTLEENKIIEGSTVQITIRKPAQQIQAQGPQLATIPEVKEQPKPQQSAMPFGMGMPGMPGMQAPGMDQLLKDPKAMQEMMNNPMVKQMLGNKDVMAQIMKNNPMIEQLKKSNPEIADALDDPQVMEQMMEVMQDPVKMEEMLRQQDQMMTNLQNVPGGAKALDKLQRDLSNMEMPGQSQKTDEWFIPDKKSVQQKPVAQQPKDELIDPLPKTYLQLIGLSKVQTQPVQPVQQQRAPAPNNVANPFDLQNLQNMNIPGMGNVNPMEMMNNPMMQQMMDQMINDPQQFQQLMQNPMIRQAFAQNPMLAGMLDNPEMIRQQMLMAKNMFGQQAPQQQQVQPRNQQAEQIQNSLQALKNKWATELETIKSMGISAADEEILQMLEVCNGNVEMVIAQLFDQM</sequence>
<dbReference type="Gene3D" id="3.10.20.90">
    <property type="entry name" value="Phosphatidylinositol 3-kinase Catalytic Subunit, Chain A, domain 1"/>
    <property type="match status" value="1"/>
</dbReference>
<dbReference type="PROSITE" id="PS50053">
    <property type="entry name" value="UBIQUITIN_2"/>
    <property type="match status" value="1"/>
</dbReference>
<dbReference type="Pfam" id="PF23195">
    <property type="entry name" value="UBQLN1"/>
    <property type="match status" value="1"/>
</dbReference>
<gene>
    <name evidence="3" type="ORF">TPC1_11081</name>
</gene>
<feature type="non-terminal residue" evidence="3">
    <location>
        <position position="1"/>
    </location>
</feature>
<dbReference type="AlphaFoldDB" id="A0A146KH54"/>
<dbReference type="InterPro" id="IPR029071">
    <property type="entry name" value="Ubiquitin-like_domsf"/>
</dbReference>
<organism evidence="3">
    <name type="scientific">Trepomonas sp. PC1</name>
    <dbReference type="NCBI Taxonomy" id="1076344"/>
    <lineage>
        <taxon>Eukaryota</taxon>
        <taxon>Metamonada</taxon>
        <taxon>Diplomonadida</taxon>
        <taxon>Hexamitidae</taxon>
        <taxon>Hexamitinae</taxon>
        <taxon>Trepomonas</taxon>
    </lineage>
</organism>
<dbReference type="SMART" id="SM00213">
    <property type="entry name" value="UBQ"/>
    <property type="match status" value="1"/>
</dbReference>
<dbReference type="SMART" id="SM00727">
    <property type="entry name" value="STI1"/>
    <property type="match status" value="3"/>
</dbReference>
<dbReference type="SUPFAM" id="SSF54236">
    <property type="entry name" value="Ubiquitin-like"/>
    <property type="match status" value="1"/>
</dbReference>
<dbReference type="InterPro" id="IPR015496">
    <property type="entry name" value="Ubiquilin"/>
</dbReference>
<feature type="domain" description="UBA" evidence="1">
    <location>
        <begin position="405"/>
        <end position="450"/>
    </location>
</feature>
<dbReference type="Pfam" id="PF00240">
    <property type="entry name" value="ubiquitin"/>
    <property type="match status" value="1"/>
</dbReference>
<evidence type="ECO:0000259" key="1">
    <source>
        <dbReference type="PROSITE" id="PS50030"/>
    </source>
</evidence>
<evidence type="ECO:0000313" key="3">
    <source>
        <dbReference type="EMBL" id="JAP95797.1"/>
    </source>
</evidence>
<dbReference type="Gene3D" id="1.10.260.100">
    <property type="match status" value="1"/>
</dbReference>
<dbReference type="FunFam" id="1.10.260.100:FF:000001">
    <property type="entry name" value="Ubiquilin 1"/>
    <property type="match status" value="1"/>
</dbReference>
<name>A0A146KH54_9EUKA</name>
<evidence type="ECO:0008006" key="4">
    <source>
        <dbReference type="Google" id="ProtNLM"/>
    </source>
</evidence>
<dbReference type="PANTHER" id="PTHR10677">
    <property type="entry name" value="UBIQUILIN"/>
    <property type="match status" value="1"/>
</dbReference>
<feature type="domain" description="Ubiquitin-like" evidence="2">
    <location>
        <begin position="1"/>
        <end position="76"/>
    </location>
</feature>
<protein>
    <recommendedName>
        <fullName evidence="4">Ubiquitin-like domain-containing protein</fullName>
    </recommendedName>
</protein>
<dbReference type="EMBL" id="GDID01000809">
    <property type="protein sequence ID" value="JAP95797.1"/>
    <property type="molecule type" value="Transcribed_RNA"/>
</dbReference>
<dbReference type="InterPro" id="IPR006636">
    <property type="entry name" value="STI1_HS-bd"/>
</dbReference>